<comment type="caution">
    <text evidence="2">The sequence shown here is derived from an EMBL/GenBank/DDBJ whole genome shotgun (WGS) entry which is preliminary data.</text>
</comment>
<keyword evidence="1" id="KW-0812">Transmembrane</keyword>
<evidence type="ECO:0000313" key="2">
    <source>
        <dbReference type="EMBL" id="RWR48040.1"/>
    </source>
</evidence>
<evidence type="ECO:0000256" key="1">
    <source>
        <dbReference type="SAM" id="Phobius"/>
    </source>
</evidence>
<dbReference type="AlphaFoldDB" id="A0A3S3MLZ7"/>
<sequence>MFVTALMFGMMVLILSLQLWGGFPPIYRPSGKLPAAEIRRLLPHLFLIFPAMAAFVVFERPILLALMGAVGLWGGWRIRRIISKAGAAPRFVPRWPIFTLHPMLVFDLWTLGGAAAFAALRLI</sequence>
<organism evidence="2 3">
    <name type="scientific">Paenirhodobacter huangdaonensis</name>
    <dbReference type="NCBI Taxonomy" id="2501515"/>
    <lineage>
        <taxon>Bacteria</taxon>
        <taxon>Pseudomonadati</taxon>
        <taxon>Pseudomonadota</taxon>
        <taxon>Alphaproteobacteria</taxon>
        <taxon>Rhodobacterales</taxon>
        <taxon>Rhodobacter group</taxon>
        <taxon>Paenirhodobacter</taxon>
    </lineage>
</organism>
<feature type="transmembrane region" description="Helical" evidence="1">
    <location>
        <begin position="45"/>
        <end position="76"/>
    </location>
</feature>
<dbReference type="Proteomes" id="UP000288071">
    <property type="component" value="Unassembled WGS sequence"/>
</dbReference>
<name>A0A3S3MLZ7_9RHOB</name>
<dbReference type="EMBL" id="SAVA01000016">
    <property type="protein sequence ID" value="RWR48040.1"/>
    <property type="molecule type" value="Genomic_DNA"/>
</dbReference>
<evidence type="ECO:0000313" key="3">
    <source>
        <dbReference type="Proteomes" id="UP000288071"/>
    </source>
</evidence>
<feature type="transmembrane region" description="Helical" evidence="1">
    <location>
        <begin position="97"/>
        <end position="120"/>
    </location>
</feature>
<keyword evidence="1" id="KW-1133">Transmembrane helix</keyword>
<protein>
    <submittedName>
        <fullName evidence="2">Uncharacterized protein</fullName>
    </submittedName>
</protein>
<gene>
    <name evidence="2" type="ORF">EOW66_18775</name>
</gene>
<proteinExistence type="predicted"/>
<accession>A0A3S3MLZ7</accession>
<keyword evidence="1" id="KW-0472">Membrane</keyword>
<reference evidence="3" key="2">
    <citation type="submission" date="2019-01" db="EMBL/GenBank/DDBJ databases">
        <title>Sinorhodobacter populi sp. nov. isolated from the symptomatic bark tissue of Populus euramericana canker.</title>
        <authorList>
            <person name="Li Y."/>
        </authorList>
    </citation>
    <scope>NUCLEOTIDE SEQUENCE [LARGE SCALE GENOMIC DNA]</scope>
    <source>
        <strain evidence="3">CGMCC 1.12963</strain>
    </source>
</reference>
<reference evidence="2 3" key="1">
    <citation type="submission" date="2019-01" db="EMBL/GenBank/DDBJ databases">
        <title>Sinorhodobacter populi sp. nov. isolated from the symptomatic bark tissue of Populus euramericana canker.</title>
        <authorList>
            <person name="Xu G."/>
        </authorList>
    </citation>
    <scope>NUCLEOTIDE SEQUENCE [LARGE SCALE GENOMIC DNA]</scope>
    <source>
        <strain evidence="2 3">CGMCC 1.12963</strain>
    </source>
</reference>
<keyword evidence="3" id="KW-1185">Reference proteome</keyword>